<evidence type="ECO:0000313" key="3">
    <source>
        <dbReference type="Proteomes" id="UP000654918"/>
    </source>
</evidence>
<reference evidence="2" key="1">
    <citation type="journal article" date="2020" name="Phytopathology">
        <title>Genome Sequence Resources of Colletotrichum truncatum, C. plurivorum, C. musicola, and C. sojae: Four Species Pathogenic to Soybean (Glycine max).</title>
        <authorList>
            <person name="Rogerio F."/>
            <person name="Boufleur T.R."/>
            <person name="Ciampi-Guillardi M."/>
            <person name="Sukno S.A."/>
            <person name="Thon M.R."/>
            <person name="Massola Junior N.S."/>
            <person name="Baroncelli R."/>
        </authorList>
    </citation>
    <scope>NUCLEOTIDE SEQUENCE</scope>
    <source>
        <strain evidence="2">LFN00145</strain>
    </source>
</reference>
<feature type="region of interest" description="Disordered" evidence="1">
    <location>
        <begin position="169"/>
        <end position="255"/>
    </location>
</feature>
<evidence type="ECO:0000256" key="1">
    <source>
        <dbReference type="SAM" id="MobiDB-lite"/>
    </source>
</evidence>
<keyword evidence="3" id="KW-1185">Reference proteome</keyword>
<comment type="caution">
    <text evidence="2">The sequence shown here is derived from an EMBL/GenBank/DDBJ whole genome shotgun (WGS) entry which is preliminary data.</text>
</comment>
<sequence length="299" mass="32414">MSKYYLELGLQNPKRSFVADQTPKSQHRRAERQAALTAQKKASLASILSGYPPANPESGRRHSCTSAPVLARQGSPLASPLLPPSLSDRPPQLSRTASGFNRLHQPLGILGLLSAPELEAPGVPSIRQLSAFGPVLARRHRREDAGQLATRCWPPAAVVETHLYRRVDGSFNDNGAVDNVGRNKQHTGSSRPSEPATSQSQTASAFSSRPPLHCPPFEPVRSAELHSEHTESSGLAPATSESHAREHGRLWTRTVRVDRPGPAAMANVEGRHVRLARHLVVASPRCLTAVSDSNSKRQR</sequence>
<dbReference type="EMBL" id="WIGO01000025">
    <property type="protein sequence ID" value="KAF6837466.1"/>
    <property type="molecule type" value="Genomic_DNA"/>
</dbReference>
<protein>
    <submittedName>
        <fullName evidence="2">Uncharacterized protein</fullName>
    </submittedName>
</protein>
<accession>A0A8H6NM38</accession>
<feature type="compositionally biased region" description="Basic and acidic residues" evidence="1">
    <location>
        <begin position="242"/>
        <end position="255"/>
    </location>
</feature>
<gene>
    <name evidence="2" type="ORF">CPLU01_03090</name>
</gene>
<name>A0A8H6NM38_9PEZI</name>
<dbReference type="AlphaFoldDB" id="A0A8H6NM38"/>
<feature type="region of interest" description="Disordered" evidence="1">
    <location>
        <begin position="16"/>
        <end position="37"/>
    </location>
</feature>
<feature type="compositionally biased region" description="Low complexity" evidence="1">
    <location>
        <begin position="196"/>
        <end position="208"/>
    </location>
</feature>
<organism evidence="2 3">
    <name type="scientific">Colletotrichum plurivorum</name>
    <dbReference type="NCBI Taxonomy" id="2175906"/>
    <lineage>
        <taxon>Eukaryota</taxon>
        <taxon>Fungi</taxon>
        <taxon>Dikarya</taxon>
        <taxon>Ascomycota</taxon>
        <taxon>Pezizomycotina</taxon>
        <taxon>Sordariomycetes</taxon>
        <taxon>Hypocreomycetidae</taxon>
        <taxon>Glomerellales</taxon>
        <taxon>Glomerellaceae</taxon>
        <taxon>Colletotrichum</taxon>
        <taxon>Colletotrichum orchidearum species complex</taxon>
    </lineage>
</organism>
<proteinExistence type="predicted"/>
<feature type="compositionally biased region" description="Basic and acidic residues" evidence="1">
    <location>
        <begin position="221"/>
        <end position="231"/>
    </location>
</feature>
<evidence type="ECO:0000313" key="2">
    <source>
        <dbReference type="EMBL" id="KAF6837466.1"/>
    </source>
</evidence>
<dbReference type="Proteomes" id="UP000654918">
    <property type="component" value="Unassembled WGS sequence"/>
</dbReference>